<organism evidence="8 9">
    <name type="scientific">Corynebacterium felinum</name>
    <dbReference type="NCBI Taxonomy" id="131318"/>
    <lineage>
        <taxon>Bacteria</taxon>
        <taxon>Bacillati</taxon>
        <taxon>Actinomycetota</taxon>
        <taxon>Actinomycetes</taxon>
        <taxon>Mycobacteriales</taxon>
        <taxon>Corynebacteriaceae</taxon>
        <taxon>Corynebacterium</taxon>
    </lineage>
</organism>
<keyword evidence="8" id="KW-0808">Transferase</keyword>
<dbReference type="InterPro" id="IPR027417">
    <property type="entry name" value="P-loop_NTPase"/>
</dbReference>
<proteinExistence type="inferred from homology"/>
<dbReference type="Proteomes" id="UP001183619">
    <property type="component" value="Unassembled WGS sequence"/>
</dbReference>
<dbReference type="Pfam" id="PF06414">
    <property type="entry name" value="Zeta_toxin"/>
    <property type="match status" value="1"/>
</dbReference>
<dbReference type="RefSeq" id="WP_277103815.1">
    <property type="nucleotide sequence ID" value="NZ_BAAAJS010000014.1"/>
</dbReference>
<keyword evidence="3" id="KW-0547">Nucleotide-binding</keyword>
<dbReference type="EC" id="2.7.1.176" evidence="2"/>
<comment type="similarity">
    <text evidence="1">Belongs to the zeta toxin family.</text>
</comment>
<evidence type="ECO:0000256" key="2">
    <source>
        <dbReference type="ARBA" id="ARBA00011963"/>
    </source>
</evidence>
<evidence type="ECO:0000313" key="9">
    <source>
        <dbReference type="Proteomes" id="UP001183619"/>
    </source>
</evidence>
<dbReference type="Gene3D" id="3.40.50.300">
    <property type="entry name" value="P-loop containing nucleotide triphosphate hydrolases"/>
    <property type="match status" value="1"/>
</dbReference>
<comment type="catalytic activity">
    <reaction evidence="6">
        <text>UDP-N-acetyl-alpha-D-glucosamine + ATP = UDP-N-acetyl-alpha-D-glucosamine 3'-phosphate + ADP + H(+)</text>
        <dbReference type="Rhea" id="RHEA:32671"/>
        <dbReference type="ChEBI" id="CHEBI:15378"/>
        <dbReference type="ChEBI" id="CHEBI:30616"/>
        <dbReference type="ChEBI" id="CHEBI:57705"/>
        <dbReference type="ChEBI" id="CHEBI:64353"/>
        <dbReference type="ChEBI" id="CHEBI:456216"/>
        <dbReference type="EC" id="2.7.1.176"/>
    </reaction>
</comment>
<evidence type="ECO:0000256" key="1">
    <source>
        <dbReference type="ARBA" id="ARBA00009104"/>
    </source>
</evidence>
<keyword evidence="9" id="KW-1185">Reference proteome</keyword>
<sequence>MLTAQDFLVSKENKERIISDYIDTVLSVRLDALNPHVFFIGGQPASGKSHLINVVQSQLPHSFAVDSDELRLRHPQINEIVRQDPLRMDVLSNEPVGEWFRASIDKATQYRENIIIENSFTQSQVLINEAQRLSNEGYSVHFMVIAAPEEVSRLGVVKRYKDGVENNGLARWAAQSSHDNAVRKIPTVVAEILRSEVVPQVLVTTRDQRISTVLNRPEETEKVFAHLRQQVLTPNVVAAWKKTYAQCAGFFLARGLVTSYTQPTLSQLHSDAEKLLFPHELPAEHRELGQKLAAL</sequence>
<dbReference type="InterPro" id="IPR010488">
    <property type="entry name" value="Zeta_toxin_domain"/>
</dbReference>
<evidence type="ECO:0000313" key="8">
    <source>
        <dbReference type="EMBL" id="MDR7353887.1"/>
    </source>
</evidence>
<gene>
    <name evidence="8" type="ORF">J2S37_000425</name>
</gene>
<dbReference type="EMBL" id="JAVDYF010000001">
    <property type="protein sequence ID" value="MDR7353887.1"/>
    <property type="molecule type" value="Genomic_DNA"/>
</dbReference>
<evidence type="ECO:0000256" key="6">
    <source>
        <dbReference type="ARBA" id="ARBA00048178"/>
    </source>
</evidence>
<reference evidence="8 9" key="1">
    <citation type="submission" date="2023-07" db="EMBL/GenBank/DDBJ databases">
        <title>Sequencing the genomes of 1000 actinobacteria strains.</title>
        <authorList>
            <person name="Klenk H.-P."/>
        </authorList>
    </citation>
    <scope>NUCLEOTIDE SEQUENCE [LARGE SCALE GENOMIC DNA]</scope>
    <source>
        <strain evidence="8 9">DSM 44508</strain>
    </source>
</reference>
<dbReference type="SUPFAM" id="SSF52540">
    <property type="entry name" value="P-loop containing nucleoside triphosphate hydrolases"/>
    <property type="match status" value="1"/>
</dbReference>
<dbReference type="GO" id="GO:0016301">
    <property type="term" value="F:kinase activity"/>
    <property type="evidence" value="ECO:0007669"/>
    <property type="project" value="UniProtKB-KW"/>
</dbReference>
<accession>A0ABU2B5J3</accession>
<evidence type="ECO:0000256" key="5">
    <source>
        <dbReference type="ARBA" id="ARBA00032897"/>
    </source>
</evidence>
<name>A0ABU2B5J3_9CORY</name>
<protein>
    <recommendedName>
        <fullName evidence="5">UDP-N-acetylglucosamine kinase</fullName>
        <ecNumber evidence="2">2.7.1.176</ecNumber>
    </recommendedName>
    <alternativeName>
        <fullName evidence="5">UDP-N-acetylglucosamine kinase</fullName>
    </alternativeName>
</protein>
<comment type="caution">
    <text evidence="8">The sequence shown here is derived from an EMBL/GenBank/DDBJ whole genome shotgun (WGS) entry which is preliminary data.</text>
</comment>
<keyword evidence="4" id="KW-0067">ATP-binding</keyword>
<feature type="domain" description="Zeta toxin" evidence="7">
    <location>
        <begin position="32"/>
        <end position="210"/>
    </location>
</feature>
<keyword evidence="8" id="KW-0418">Kinase</keyword>
<evidence type="ECO:0000256" key="3">
    <source>
        <dbReference type="ARBA" id="ARBA00022741"/>
    </source>
</evidence>
<evidence type="ECO:0000256" key="4">
    <source>
        <dbReference type="ARBA" id="ARBA00022840"/>
    </source>
</evidence>
<evidence type="ECO:0000259" key="7">
    <source>
        <dbReference type="Pfam" id="PF06414"/>
    </source>
</evidence>